<dbReference type="GO" id="GO:0005737">
    <property type="term" value="C:cytoplasm"/>
    <property type="evidence" value="ECO:0007669"/>
    <property type="project" value="TreeGrafter"/>
</dbReference>
<dbReference type="Pfam" id="PF03099">
    <property type="entry name" value="BPL_LplA_LipB"/>
    <property type="match status" value="1"/>
</dbReference>
<dbReference type="Gene3D" id="3.30.930.10">
    <property type="entry name" value="Bira Bifunctional Protein, Domain 2"/>
    <property type="match status" value="1"/>
</dbReference>
<dbReference type="PANTHER" id="PTHR12835:SF5">
    <property type="entry name" value="BIOTIN--PROTEIN LIGASE"/>
    <property type="match status" value="1"/>
</dbReference>
<feature type="DNA-binding region" description="H-T-H motif" evidence="5">
    <location>
        <begin position="23"/>
        <end position="42"/>
    </location>
</feature>
<dbReference type="GO" id="GO:0004077">
    <property type="term" value="F:biotin--[biotin carboxyl-carrier protein] ligase activity"/>
    <property type="evidence" value="ECO:0007669"/>
    <property type="project" value="UniProtKB-UniRule"/>
</dbReference>
<dbReference type="GO" id="GO:0006355">
    <property type="term" value="P:regulation of DNA-templated transcription"/>
    <property type="evidence" value="ECO:0007669"/>
    <property type="project" value="UniProtKB-UniRule"/>
</dbReference>
<keyword evidence="5" id="KW-0805">Transcription regulation</keyword>
<dbReference type="SUPFAM" id="SSF50037">
    <property type="entry name" value="C-terminal domain of transcriptional repressors"/>
    <property type="match status" value="1"/>
</dbReference>
<dbReference type="STRING" id="33960.TY91_02430"/>
<feature type="binding site" evidence="5">
    <location>
        <position position="190"/>
    </location>
    <ligand>
        <name>biotin</name>
        <dbReference type="ChEBI" id="CHEBI:57586"/>
    </ligand>
</feature>
<dbReference type="RefSeq" id="WP_056996926.1">
    <property type="nucleotide sequence ID" value="NZ_AYYR01000054.1"/>
</dbReference>
<dbReference type="InterPro" id="IPR045864">
    <property type="entry name" value="aa-tRNA-synth_II/BPL/LPL"/>
</dbReference>
<dbReference type="GO" id="GO:0005524">
    <property type="term" value="F:ATP binding"/>
    <property type="evidence" value="ECO:0007669"/>
    <property type="project" value="UniProtKB-UniRule"/>
</dbReference>
<keyword evidence="1 5" id="KW-0436">Ligase</keyword>
<evidence type="ECO:0000256" key="3">
    <source>
        <dbReference type="ARBA" id="ARBA00022840"/>
    </source>
</evidence>
<dbReference type="SUPFAM" id="SSF55681">
    <property type="entry name" value="Class II aaRS and biotin synthetases"/>
    <property type="match status" value="1"/>
</dbReference>
<name>A0A0R2B7N3_SECCO</name>
<evidence type="ECO:0000313" key="7">
    <source>
        <dbReference type="EMBL" id="KRM75345.1"/>
    </source>
</evidence>
<dbReference type="Gene3D" id="2.30.30.100">
    <property type="match status" value="1"/>
</dbReference>
<dbReference type="HAMAP" id="MF_00978">
    <property type="entry name" value="Bifunct_BirA"/>
    <property type="match status" value="1"/>
</dbReference>
<dbReference type="GO" id="GO:0003677">
    <property type="term" value="F:DNA binding"/>
    <property type="evidence" value="ECO:0007669"/>
    <property type="project" value="UniProtKB-UniRule"/>
</dbReference>
<dbReference type="InterPro" id="IPR008988">
    <property type="entry name" value="Transcriptional_repressor_C"/>
</dbReference>
<reference evidence="7 8" key="1">
    <citation type="journal article" date="2015" name="Genome Announc.">
        <title>Expanding the biotechnology potential of lactobacilli through comparative genomics of 213 strains and associated genera.</title>
        <authorList>
            <person name="Sun Z."/>
            <person name="Harris H.M."/>
            <person name="McCann A."/>
            <person name="Guo C."/>
            <person name="Argimon S."/>
            <person name="Zhang W."/>
            <person name="Yang X."/>
            <person name="Jeffery I.B."/>
            <person name="Cooney J.C."/>
            <person name="Kagawa T.F."/>
            <person name="Liu W."/>
            <person name="Song Y."/>
            <person name="Salvetti E."/>
            <person name="Wrobel A."/>
            <person name="Rasinkangas P."/>
            <person name="Parkhill J."/>
            <person name="Rea M.C."/>
            <person name="O'Sullivan O."/>
            <person name="Ritari J."/>
            <person name="Douillard F.P."/>
            <person name="Paul Ross R."/>
            <person name="Yang R."/>
            <person name="Briner A.E."/>
            <person name="Felis G.E."/>
            <person name="de Vos W.M."/>
            <person name="Barrangou R."/>
            <person name="Klaenhammer T.R."/>
            <person name="Caufield P.W."/>
            <person name="Cui Y."/>
            <person name="Zhang H."/>
            <person name="O'Toole P.W."/>
        </authorList>
    </citation>
    <scope>NUCLEOTIDE SEQUENCE [LARGE SCALE GENOMIC DNA]</scope>
    <source>
        <strain evidence="7 8">DSM 20515</strain>
    </source>
</reference>
<dbReference type="InterPro" id="IPR036390">
    <property type="entry name" value="WH_DNA-bd_sf"/>
</dbReference>
<dbReference type="CDD" id="cd16442">
    <property type="entry name" value="BPL"/>
    <property type="match status" value="1"/>
</dbReference>
<dbReference type="GO" id="GO:0016740">
    <property type="term" value="F:transferase activity"/>
    <property type="evidence" value="ECO:0007669"/>
    <property type="project" value="UniProtKB-ARBA"/>
</dbReference>
<comment type="caution">
    <text evidence="5">Lacks conserved residue(s) required for the propagation of feature annotation.</text>
</comment>
<organism evidence="7 8">
    <name type="scientific">Secundilactobacillus collinoides DSM 20515 = JCM 1123</name>
    <dbReference type="NCBI Taxonomy" id="1423733"/>
    <lineage>
        <taxon>Bacteria</taxon>
        <taxon>Bacillati</taxon>
        <taxon>Bacillota</taxon>
        <taxon>Bacilli</taxon>
        <taxon>Lactobacillales</taxon>
        <taxon>Lactobacillaceae</taxon>
        <taxon>Secundilactobacillus</taxon>
    </lineage>
</organism>
<protein>
    <recommendedName>
        <fullName evidence="5">Bifunctional ligase/repressor BirA</fullName>
    </recommendedName>
    <alternativeName>
        <fullName evidence="5">Biotin--[acetyl-CoA-carboxylase] ligase</fullName>
        <ecNumber evidence="5">6.3.4.15</ecNumber>
    </alternativeName>
    <alternativeName>
        <fullName evidence="5">Biotin--protein ligase</fullName>
    </alternativeName>
    <alternativeName>
        <fullName evidence="5">Biotin-[acetyl-CoA carboxylase] synthetase</fullName>
    </alternativeName>
</protein>
<dbReference type="InterPro" id="IPR004408">
    <property type="entry name" value="Biotin_CoA_COase_ligase"/>
</dbReference>
<feature type="domain" description="BPL/LPL catalytic" evidence="6">
    <location>
        <begin position="66"/>
        <end position="260"/>
    </location>
</feature>
<feature type="binding site" evidence="5">
    <location>
        <position position="117"/>
    </location>
    <ligand>
        <name>biotin</name>
        <dbReference type="ChEBI" id="CHEBI:57586"/>
    </ligand>
</feature>
<keyword evidence="3 5" id="KW-0067">ATP-binding</keyword>
<keyword evidence="5" id="KW-0238">DNA-binding</keyword>
<dbReference type="SUPFAM" id="SSF46785">
    <property type="entry name" value="Winged helix' DNA-binding domain"/>
    <property type="match status" value="1"/>
</dbReference>
<dbReference type="Pfam" id="PF02237">
    <property type="entry name" value="BPL_C"/>
    <property type="match status" value="1"/>
</dbReference>
<dbReference type="InterPro" id="IPR030855">
    <property type="entry name" value="Bifunct_BirA"/>
</dbReference>
<keyword evidence="5" id="KW-0804">Transcription</keyword>
<evidence type="ECO:0000313" key="8">
    <source>
        <dbReference type="Proteomes" id="UP000051845"/>
    </source>
</evidence>
<comment type="similarity">
    <text evidence="5">Belongs to the biotin--protein ligase family.</text>
</comment>
<dbReference type="InterPro" id="IPR003142">
    <property type="entry name" value="BPL_C"/>
</dbReference>
<evidence type="ECO:0000256" key="4">
    <source>
        <dbReference type="ARBA" id="ARBA00023267"/>
    </source>
</evidence>
<dbReference type="Proteomes" id="UP000051845">
    <property type="component" value="Unassembled WGS sequence"/>
</dbReference>
<dbReference type="PANTHER" id="PTHR12835">
    <property type="entry name" value="BIOTIN PROTEIN LIGASE"/>
    <property type="match status" value="1"/>
</dbReference>
<dbReference type="AlphaFoldDB" id="A0A0R2B7N3"/>
<sequence>MAQSTAQKVLLQLLSHSESWVSGDILASQLQISRESVWKAINALRKQGNEIESRKNVGYRFIKNMSLNPDIINFDTNNHFTGHLHVADEVTSTQSVAKAFLSHHQVIAPTVFIANRQTAGYGRRGRAFYSPAETGLYFSMILPNPTNVWPKAGLMTTTFAVLIADVLRQFFPDEAFQYKWVNDIYLHHKKVVGILTEAVLDLESSSTAAFVVGVGMNIATTAFPSDISAKVTSMTSHPIDRNLLLSRLIETISAHYLDYDDPQYLEKYRQHAVVLGREVQLQLGDETVVGVAQQIEADGALTIKTGNGKLRTFSSGEVTKVNYAGQQEEG</sequence>
<dbReference type="InterPro" id="IPR036388">
    <property type="entry name" value="WH-like_DNA-bd_sf"/>
</dbReference>
<dbReference type="EMBL" id="AYYR01000054">
    <property type="protein sequence ID" value="KRM75345.1"/>
    <property type="molecule type" value="Genomic_DNA"/>
</dbReference>
<comment type="caution">
    <text evidence="7">The sequence shown here is derived from an EMBL/GenBank/DDBJ whole genome shotgun (WGS) entry which is preliminary data.</text>
</comment>
<dbReference type="Pfam" id="PF08279">
    <property type="entry name" value="HTH_11"/>
    <property type="match status" value="1"/>
</dbReference>
<accession>A0A0R2B7N3</accession>
<gene>
    <name evidence="5" type="primary">birA</name>
    <name evidence="7" type="ORF">FC82_GL002538</name>
</gene>
<dbReference type="EC" id="6.3.4.15" evidence="5"/>
<dbReference type="GO" id="GO:0009249">
    <property type="term" value="P:protein lipoylation"/>
    <property type="evidence" value="ECO:0007669"/>
    <property type="project" value="UniProtKB-ARBA"/>
</dbReference>
<evidence type="ECO:0000259" key="6">
    <source>
        <dbReference type="PROSITE" id="PS51733"/>
    </source>
</evidence>
<dbReference type="InterPro" id="IPR004143">
    <property type="entry name" value="BPL_LPL_catalytic"/>
</dbReference>
<proteinExistence type="inferred from homology"/>
<evidence type="ECO:0000256" key="5">
    <source>
        <dbReference type="HAMAP-Rule" id="MF_00978"/>
    </source>
</evidence>
<comment type="catalytic activity">
    <reaction evidence="5">
        <text>biotin + L-lysyl-[protein] + ATP = N(6)-biotinyl-L-lysyl-[protein] + AMP + diphosphate + H(+)</text>
        <dbReference type="Rhea" id="RHEA:11756"/>
        <dbReference type="Rhea" id="RHEA-COMP:9752"/>
        <dbReference type="Rhea" id="RHEA-COMP:10505"/>
        <dbReference type="ChEBI" id="CHEBI:15378"/>
        <dbReference type="ChEBI" id="CHEBI:29969"/>
        <dbReference type="ChEBI" id="CHEBI:30616"/>
        <dbReference type="ChEBI" id="CHEBI:33019"/>
        <dbReference type="ChEBI" id="CHEBI:57586"/>
        <dbReference type="ChEBI" id="CHEBI:83144"/>
        <dbReference type="ChEBI" id="CHEBI:456215"/>
        <dbReference type="EC" id="6.3.4.15"/>
    </reaction>
</comment>
<keyword evidence="2 5" id="KW-0547">Nucleotide-binding</keyword>
<dbReference type="Gene3D" id="1.10.10.10">
    <property type="entry name" value="Winged helix-like DNA-binding domain superfamily/Winged helix DNA-binding domain"/>
    <property type="match status" value="1"/>
</dbReference>
<evidence type="ECO:0000256" key="1">
    <source>
        <dbReference type="ARBA" id="ARBA00022598"/>
    </source>
</evidence>
<dbReference type="InterPro" id="IPR013196">
    <property type="entry name" value="HTH_11"/>
</dbReference>
<dbReference type="NCBIfam" id="TIGR00121">
    <property type="entry name" value="birA_ligase"/>
    <property type="match status" value="1"/>
</dbReference>
<dbReference type="PATRIC" id="fig|1423733.4.peg.2653"/>
<keyword evidence="5" id="KW-0678">Repressor</keyword>
<keyword evidence="4 5" id="KW-0092">Biotin</keyword>
<evidence type="ECO:0000256" key="2">
    <source>
        <dbReference type="ARBA" id="ARBA00022741"/>
    </source>
</evidence>
<comment type="function">
    <text evidence="5">Acts both as a biotin--[acetyl-CoA-carboxylase] ligase and a repressor.</text>
</comment>
<dbReference type="PROSITE" id="PS51733">
    <property type="entry name" value="BPL_LPL_CATALYTIC"/>
    <property type="match status" value="1"/>
</dbReference>